<keyword evidence="5" id="KW-1185">Reference proteome</keyword>
<dbReference type="CDD" id="cd04301">
    <property type="entry name" value="NAT_SF"/>
    <property type="match status" value="1"/>
</dbReference>
<keyword evidence="2" id="KW-0012">Acyltransferase</keyword>
<dbReference type="Gene3D" id="3.40.630.30">
    <property type="match status" value="1"/>
</dbReference>
<reference evidence="4 5" key="1">
    <citation type="journal article" date="2015" name="Genome Announc.">
        <title>Expanding the biotechnology potential of lactobacilli through comparative genomics of 213 strains and associated genera.</title>
        <authorList>
            <person name="Sun Z."/>
            <person name="Harris H.M."/>
            <person name="McCann A."/>
            <person name="Guo C."/>
            <person name="Argimon S."/>
            <person name="Zhang W."/>
            <person name="Yang X."/>
            <person name="Jeffery I.B."/>
            <person name="Cooney J.C."/>
            <person name="Kagawa T.F."/>
            <person name="Liu W."/>
            <person name="Song Y."/>
            <person name="Salvetti E."/>
            <person name="Wrobel A."/>
            <person name="Rasinkangas P."/>
            <person name="Parkhill J."/>
            <person name="Rea M.C."/>
            <person name="O'Sullivan O."/>
            <person name="Ritari J."/>
            <person name="Douillard F.P."/>
            <person name="Paul Ross R."/>
            <person name="Yang R."/>
            <person name="Briner A.E."/>
            <person name="Felis G.E."/>
            <person name="de Vos W.M."/>
            <person name="Barrangou R."/>
            <person name="Klaenhammer T.R."/>
            <person name="Caufield P.W."/>
            <person name="Cui Y."/>
            <person name="Zhang H."/>
            <person name="O'Toole P.W."/>
        </authorList>
    </citation>
    <scope>NUCLEOTIDE SEQUENCE [LARGE SCALE GENOMIC DNA]</scope>
    <source>
        <strain evidence="4 5">DSM 14500</strain>
    </source>
</reference>
<gene>
    <name evidence="4" type="ORF">FD29_GL001614</name>
</gene>
<dbReference type="Proteomes" id="UP000050872">
    <property type="component" value="Unassembled WGS sequence"/>
</dbReference>
<name>A0A0R1QPF5_9LACO</name>
<evidence type="ECO:0000259" key="3">
    <source>
        <dbReference type="PROSITE" id="PS51186"/>
    </source>
</evidence>
<dbReference type="Pfam" id="PF13508">
    <property type="entry name" value="Acetyltransf_7"/>
    <property type="match status" value="1"/>
</dbReference>
<dbReference type="SUPFAM" id="SSF55729">
    <property type="entry name" value="Acyl-CoA N-acyltransferases (Nat)"/>
    <property type="match status" value="1"/>
</dbReference>
<dbReference type="AlphaFoldDB" id="A0A0R1QPF5"/>
<dbReference type="InterPro" id="IPR000182">
    <property type="entry name" value="GNAT_dom"/>
</dbReference>
<keyword evidence="1 4" id="KW-0808">Transferase</keyword>
<comment type="caution">
    <text evidence="4">The sequence shown here is derived from an EMBL/GenBank/DDBJ whole genome shotgun (WGS) entry which is preliminary data.</text>
</comment>
<dbReference type="PANTHER" id="PTHR43800">
    <property type="entry name" value="PEPTIDYL-LYSINE N-ACETYLTRANSFERASE YJAB"/>
    <property type="match status" value="1"/>
</dbReference>
<evidence type="ECO:0000256" key="1">
    <source>
        <dbReference type="ARBA" id="ARBA00022679"/>
    </source>
</evidence>
<evidence type="ECO:0000313" key="4">
    <source>
        <dbReference type="EMBL" id="KRL42744.1"/>
    </source>
</evidence>
<dbReference type="PANTHER" id="PTHR43800:SF1">
    <property type="entry name" value="PEPTIDYL-LYSINE N-ACETYLTRANSFERASE YJAB"/>
    <property type="match status" value="1"/>
</dbReference>
<dbReference type="GO" id="GO:0016747">
    <property type="term" value="F:acyltransferase activity, transferring groups other than amino-acyl groups"/>
    <property type="evidence" value="ECO:0007669"/>
    <property type="project" value="InterPro"/>
</dbReference>
<dbReference type="STRING" id="1423770.FD29_GL001614"/>
<evidence type="ECO:0000256" key="2">
    <source>
        <dbReference type="ARBA" id="ARBA00023315"/>
    </source>
</evidence>
<organism evidence="4 5">
    <name type="scientific">Companilactobacillus mindensis DSM 14500</name>
    <dbReference type="NCBI Taxonomy" id="1423770"/>
    <lineage>
        <taxon>Bacteria</taxon>
        <taxon>Bacillati</taxon>
        <taxon>Bacillota</taxon>
        <taxon>Bacilli</taxon>
        <taxon>Lactobacillales</taxon>
        <taxon>Lactobacillaceae</taxon>
        <taxon>Companilactobacillus</taxon>
    </lineage>
</organism>
<dbReference type="PATRIC" id="fig|1423770.3.peg.1651"/>
<proteinExistence type="predicted"/>
<evidence type="ECO:0000313" key="5">
    <source>
        <dbReference type="Proteomes" id="UP000050872"/>
    </source>
</evidence>
<feature type="domain" description="N-acetyltransferase" evidence="3">
    <location>
        <begin position="1"/>
        <end position="139"/>
    </location>
</feature>
<dbReference type="InterPro" id="IPR016181">
    <property type="entry name" value="Acyl_CoA_acyltransferase"/>
</dbReference>
<sequence>MTTNEIDRVGDIWLNSNLEAHDFIDKNYWLNNLETVKEQFRQAEIYVYELDDKICGFAGLQNDYLAGIFVQKDYRNHGIGHQLLDYLKQTHQKLTLDVYDKNERARKFYKVNGFNLASSGIDEVNGEEEYQLIWQKEIK</sequence>
<protein>
    <submittedName>
        <fullName evidence="4">Acetyltransferase</fullName>
    </submittedName>
</protein>
<dbReference type="PROSITE" id="PS51186">
    <property type="entry name" value="GNAT"/>
    <property type="match status" value="1"/>
</dbReference>
<dbReference type="EMBL" id="AZEZ01000102">
    <property type="protein sequence ID" value="KRL42744.1"/>
    <property type="molecule type" value="Genomic_DNA"/>
</dbReference>
<accession>A0A0R1QPF5</accession>